<evidence type="ECO:0000313" key="3">
    <source>
        <dbReference type="EMBL" id="MBC2866979.1"/>
    </source>
</evidence>
<dbReference type="OrthoDB" id="4333240at2"/>
<protein>
    <submittedName>
        <fullName evidence="3">Uncharacterized protein</fullName>
    </submittedName>
</protein>
<sequence>MRKPIRRLATVGAPAMVAAGTLLAAGGPATAATVRPASHVSAQSPVVVRHQPSRQPASHRHMDPWIAGQLAWFDPAAAHRIAIYDPWIKDQLAQFTGGGS</sequence>
<accession>A0A7X1LRR4</accession>
<dbReference type="RefSeq" id="WP_159667537.1">
    <property type="nucleotide sequence ID" value="NZ_JACMHY010000007.1"/>
</dbReference>
<evidence type="ECO:0000256" key="1">
    <source>
        <dbReference type="SAM" id="MobiDB-lite"/>
    </source>
</evidence>
<gene>
    <name evidence="3" type="ORF">H1R13_19005</name>
</gene>
<keyword evidence="4" id="KW-1185">Reference proteome</keyword>
<comment type="caution">
    <text evidence="3">The sequence shown here is derived from an EMBL/GenBank/DDBJ whole genome shotgun (WGS) entry which is preliminary data.</text>
</comment>
<organism evidence="3 4">
    <name type="scientific">Streptomyces mexicanus</name>
    <dbReference type="NCBI Taxonomy" id="178566"/>
    <lineage>
        <taxon>Bacteria</taxon>
        <taxon>Bacillati</taxon>
        <taxon>Actinomycetota</taxon>
        <taxon>Actinomycetes</taxon>
        <taxon>Kitasatosporales</taxon>
        <taxon>Streptomycetaceae</taxon>
        <taxon>Streptomyces</taxon>
    </lineage>
</organism>
<feature type="chain" id="PRO_5039500965" evidence="2">
    <location>
        <begin position="25"/>
        <end position="100"/>
    </location>
</feature>
<dbReference type="Proteomes" id="UP000517694">
    <property type="component" value="Unassembled WGS sequence"/>
</dbReference>
<proteinExistence type="predicted"/>
<name>A0A7X1LRR4_9ACTN</name>
<feature type="region of interest" description="Disordered" evidence="1">
    <location>
        <begin position="41"/>
        <end position="60"/>
    </location>
</feature>
<evidence type="ECO:0000313" key="4">
    <source>
        <dbReference type="Proteomes" id="UP000517694"/>
    </source>
</evidence>
<reference evidence="3 4" key="1">
    <citation type="submission" date="2020-08" db="EMBL/GenBank/DDBJ databases">
        <title>Whole-Genome Sequence of French Clinical Streptomyces mexicanus Strain Q0842.</title>
        <authorList>
            <person name="Boxberger M."/>
            <person name="La Scola B."/>
        </authorList>
    </citation>
    <scope>NUCLEOTIDE SEQUENCE [LARGE SCALE GENOMIC DNA]</scope>
    <source>
        <strain evidence="3 4">Marseille-Q0842</strain>
    </source>
</reference>
<evidence type="ECO:0000256" key="2">
    <source>
        <dbReference type="SAM" id="SignalP"/>
    </source>
</evidence>
<feature type="signal peptide" evidence="2">
    <location>
        <begin position="1"/>
        <end position="24"/>
    </location>
</feature>
<dbReference type="EMBL" id="JACMHY010000007">
    <property type="protein sequence ID" value="MBC2866979.1"/>
    <property type="molecule type" value="Genomic_DNA"/>
</dbReference>
<dbReference type="AlphaFoldDB" id="A0A7X1LRR4"/>
<keyword evidence="2" id="KW-0732">Signal</keyword>